<reference evidence="1 2" key="1">
    <citation type="submission" date="2019-05" db="EMBL/GenBank/DDBJ databases">
        <authorList>
            <person name="Lee S.D."/>
        </authorList>
    </citation>
    <scope>NUCLEOTIDE SEQUENCE [LARGE SCALE GENOMIC DNA]</scope>
    <source>
        <strain evidence="1 2">YC2-7</strain>
    </source>
</reference>
<organism evidence="1 2">
    <name type="scientific">Antrihabitans stalactiti</name>
    <dbReference type="NCBI Taxonomy" id="2584121"/>
    <lineage>
        <taxon>Bacteria</taxon>
        <taxon>Bacillati</taxon>
        <taxon>Actinomycetota</taxon>
        <taxon>Actinomycetes</taxon>
        <taxon>Mycobacteriales</taxon>
        <taxon>Nocardiaceae</taxon>
        <taxon>Antrihabitans</taxon>
    </lineage>
</organism>
<dbReference type="Proteomes" id="UP000535543">
    <property type="component" value="Unassembled WGS sequence"/>
</dbReference>
<comment type="caution">
    <text evidence="1">The sequence shown here is derived from an EMBL/GenBank/DDBJ whole genome shotgun (WGS) entry which is preliminary data.</text>
</comment>
<gene>
    <name evidence="1" type="ORF">FGL95_19900</name>
</gene>
<protein>
    <submittedName>
        <fullName evidence="1">Uncharacterized protein</fullName>
    </submittedName>
</protein>
<sequence>MGEHAEPARISDFRARAAARERAAWGGGEPLTHLNDLGIQPLAWFDRELVDAIIAADPERQRRIARWVTRRVFGWAGLAEREWVVPALRALDDGAPPPPPFENPDDAFARLRADSSGTVDWPYEKSVVRPQAERSPFDLGKIDRPRHAIPAFFSALDPDPLRAALGALMHASVTFGSSAAALHSDLRQECGIA</sequence>
<accession>A0A848KHQ2</accession>
<evidence type="ECO:0000313" key="2">
    <source>
        <dbReference type="Proteomes" id="UP000535543"/>
    </source>
</evidence>
<keyword evidence="2" id="KW-1185">Reference proteome</keyword>
<dbReference type="AlphaFoldDB" id="A0A848KHQ2"/>
<name>A0A848KHQ2_9NOCA</name>
<proteinExistence type="predicted"/>
<dbReference type="EMBL" id="VCQU01000007">
    <property type="protein sequence ID" value="NMN97306.1"/>
    <property type="molecule type" value="Genomic_DNA"/>
</dbReference>
<evidence type="ECO:0000313" key="1">
    <source>
        <dbReference type="EMBL" id="NMN97306.1"/>
    </source>
</evidence>
<dbReference type="RefSeq" id="WP_169590078.1">
    <property type="nucleotide sequence ID" value="NZ_VCQU01000007.1"/>
</dbReference>
<reference evidence="1 2" key="2">
    <citation type="submission" date="2020-06" db="EMBL/GenBank/DDBJ databases">
        <title>Antribacter stalactiti gen. nov., sp. nov., a new member of the family Nacardiaceae isolated from a cave.</title>
        <authorList>
            <person name="Kim I.S."/>
        </authorList>
    </citation>
    <scope>NUCLEOTIDE SEQUENCE [LARGE SCALE GENOMIC DNA]</scope>
    <source>
        <strain evidence="1 2">YC2-7</strain>
    </source>
</reference>